<evidence type="ECO:0000259" key="9">
    <source>
        <dbReference type="Pfam" id="PF01035"/>
    </source>
</evidence>
<dbReference type="Gene3D" id="1.10.10.10">
    <property type="entry name" value="Winged helix-like DNA-binding domain superfamily/Winged helix DNA-binding domain"/>
    <property type="match status" value="1"/>
</dbReference>
<accession>A0ABR7ISB1</accession>
<dbReference type="GO" id="GO:0003908">
    <property type="term" value="F:methylated-DNA-[protein]-cysteine S-methyltransferase activity"/>
    <property type="evidence" value="ECO:0007669"/>
    <property type="project" value="UniProtKB-EC"/>
</dbReference>
<dbReference type="InterPro" id="IPR036631">
    <property type="entry name" value="MGMT_N_sf"/>
</dbReference>
<keyword evidence="12" id="KW-1185">Reference proteome</keyword>
<dbReference type="RefSeq" id="WP_186996669.1">
    <property type="nucleotide sequence ID" value="NZ_JACOQK010000001.1"/>
</dbReference>
<dbReference type="InterPro" id="IPR014048">
    <property type="entry name" value="MethylDNA_cys_MeTrfase_DNA-bd"/>
</dbReference>
<keyword evidence="2 8" id="KW-0963">Cytoplasm</keyword>
<dbReference type="InterPro" id="IPR036217">
    <property type="entry name" value="MethylDNA_cys_MeTrfase_DNAb"/>
</dbReference>
<dbReference type="PROSITE" id="PS00374">
    <property type="entry name" value="MGMT"/>
    <property type="match status" value="1"/>
</dbReference>
<protein>
    <recommendedName>
        <fullName evidence="8">Methylated-DNA--protein-cysteine methyltransferase</fullName>
        <ecNumber evidence="8">2.1.1.63</ecNumber>
    </recommendedName>
    <alternativeName>
        <fullName evidence="8">6-O-methylguanine-DNA methyltransferase</fullName>
        <shortName evidence="8">MGMT</shortName>
    </alternativeName>
    <alternativeName>
        <fullName evidence="8">O-6-methylguanine-DNA-alkyltransferase</fullName>
    </alternativeName>
</protein>
<organism evidence="11 12">
    <name type="scientific">Clostridium facile</name>
    <dbReference type="NCBI Taxonomy" id="2763035"/>
    <lineage>
        <taxon>Bacteria</taxon>
        <taxon>Bacillati</taxon>
        <taxon>Bacillota</taxon>
        <taxon>Clostridia</taxon>
        <taxon>Eubacteriales</taxon>
        <taxon>Clostridiaceae</taxon>
        <taxon>Clostridium</taxon>
    </lineage>
</organism>
<evidence type="ECO:0000256" key="8">
    <source>
        <dbReference type="HAMAP-Rule" id="MF_00772"/>
    </source>
</evidence>
<dbReference type="GO" id="GO:0032259">
    <property type="term" value="P:methylation"/>
    <property type="evidence" value="ECO:0007669"/>
    <property type="project" value="UniProtKB-KW"/>
</dbReference>
<dbReference type="SUPFAM" id="SSF53155">
    <property type="entry name" value="Methylated DNA-protein cysteine methyltransferase domain"/>
    <property type="match status" value="1"/>
</dbReference>
<feature type="domain" description="Methylated-DNA-[protein]-cysteine S-methyltransferase DNA binding" evidence="9">
    <location>
        <begin position="78"/>
        <end position="156"/>
    </location>
</feature>
<comment type="catalytic activity">
    <reaction evidence="7 8">
        <text>a 6-O-methyl-2'-deoxyguanosine in DNA + L-cysteinyl-[protein] = S-methyl-L-cysteinyl-[protein] + a 2'-deoxyguanosine in DNA</text>
        <dbReference type="Rhea" id="RHEA:24000"/>
        <dbReference type="Rhea" id="RHEA-COMP:10131"/>
        <dbReference type="Rhea" id="RHEA-COMP:10132"/>
        <dbReference type="Rhea" id="RHEA-COMP:11367"/>
        <dbReference type="Rhea" id="RHEA-COMP:11368"/>
        <dbReference type="ChEBI" id="CHEBI:29950"/>
        <dbReference type="ChEBI" id="CHEBI:82612"/>
        <dbReference type="ChEBI" id="CHEBI:85445"/>
        <dbReference type="ChEBI" id="CHEBI:85448"/>
        <dbReference type="EC" id="2.1.1.63"/>
    </reaction>
</comment>
<dbReference type="PANTHER" id="PTHR10815:SF5">
    <property type="entry name" value="METHYLATED-DNA--PROTEIN-CYSTEINE METHYLTRANSFERASE"/>
    <property type="match status" value="1"/>
</dbReference>
<dbReference type="EMBL" id="JACOQK010000001">
    <property type="protein sequence ID" value="MBC5787919.1"/>
    <property type="molecule type" value="Genomic_DNA"/>
</dbReference>
<feature type="active site" description="Nucleophile; methyl group acceptor" evidence="8">
    <location>
        <position position="128"/>
    </location>
</feature>
<comment type="subcellular location">
    <subcellularLocation>
        <location evidence="8">Cytoplasm</location>
    </subcellularLocation>
</comment>
<dbReference type="NCBIfam" id="TIGR00589">
    <property type="entry name" value="ogt"/>
    <property type="match status" value="1"/>
</dbReference>
<dbReference type="Gene3D" id="3.30.160.70">
    <property type="entry name" value="Methylated DNA-protein cysteine methyltransferase domain"/>
    <property type="match status" value="1"/>
</dbReference>
<evidence type="ECO:0000256" key="6">
    <source>
        <dbReference type="ARBA" id="ARBA00023204"/>
    </source>
</evidence>
<evidence type="ECO:0000256" key="2">
    <source>
        <dbReference type="ARBA" id="ARBA00022490"/>
    </source>
</evidence>
<dbReference type="PANTHER" id="PTHR10815">
    <property type="entry name" value="METHYLATED-DNA--PROTEIN-CYSTEINE METHYLTRANSFERASE"/>
    <property type="match status" value="1"/>
</dbReference>
<gene>
    <name evidence="11" type="ORF">H8Z77_07805</name>
</gene>
<evidence type="ECO:0000256" key="7">
    <source>
        <dbReference type="ARBA" id="ARBA00049348"/>
    </source>
</evidence>
<dbReference type="Pfam" id="PF01035">
    <property type="entry name" value="DNA_binding_1"/>
    <property type="match status" value="1"/>
</dbReference>
<comment type="miscellaneous">
    <text evidence="8">This enzyme catalyzes only one turnover and therefore is not strictly catalytic. According to one definition, an enzyme is a biocatalyst that acts repeatedly and over many reaction cycles.</text>
</comment>
<proteinExistence type="inferred from homology"/>
<dbReference type="HAMAP" id="MF_00772">
    <property type="entry name" value="OGT"/>
    <property type="match status" value="1"/>
</dbReference>
<dbReference type="Proteomes" id="UP000649151">
    <property type="component" value="Unassembled WGS sequence"/>
</dbReference>
<evidence type="ECO:0000256" key="5">
    <source>
        <dbReference type="ARBA" id="ARBA00022763"/>
    </source>
</evidence>
<dbReference type="InterPro" id="IPR036388">
    <property type="entry name" value="WH-like_DNA-bd_sf"/>
</dbReference>
<comment type="caution">
    <text evidence="11">The sequence shown here is derived from an EMBL/GenBank/DDBJ whole genome shotgun (WGS) entry which is preliminary data.</text>
</comment>
<dbReference type="CDD" id="cd06445">
    <property type="entry name" value="ATase"/>
    <property type="match status" value="1"/>
</dbReference>
<evidence type="ECO:0000256" key="1">
    <source>
        <dbReference type="ARBA" id="ARBA00001286"/>
    </source>
</evidence>
<dbReference type="SUPFAM" id="SSF46767">
    <property type="entry name" value="Methylated DNA-protein cysteine methyltransferase, C-terminal domain"/>
    <property type="match status" value="1"/>
</dbReference>
<name>A0ABR7ISB1_9CLOT</name>
<dbReference type="Pfam" id="PF02870">
    <property type="entry name" value="Methyltransf_1N"/>
    <property type="match status" value="1"/>
</dbReference>
<keyword evidence="6 8" id="KW-0234">DNA repair</keyword>
<evidence type="ECO:0000313" key="12">
    <source>
        <dbReference type="Proteomes" id="UP000649151"/>
    </source>
</evidence>
<dbReference type="InterPro" id="IPR001497">
    <property type="entry name" value="MethylDNA_cys_MeTrfase_AS"/>
</dbReference>
<keyword evidence="4 8" id="KW-0808">Transferase</keyword>
<reference evidence="11 12" key="1">
    <citation type="submission" date="2020-08" db="EMBL/GenBank/DDBJ databases">
        <title>Genome public.</title>
        <authorList>
            <person name="Liu C."/>
            <person name="Sun Q."/>
        </authorList>
    </citation>
    <scope>NUCLEOTIDE SEQUENCE [LARGE SCALE GENOMIC DNA]</scope>
    <source>
        <strain evidence="11 12">NSJ-27</strain>
    </source>
</reference>
<dbReference type="EC" id="2.1.1.63" evidence="8"/>
<comment type="catalytic activity">
    <reaction evidence="1 8">
        <text>a 4-O-methyl-thymidine in DNA + L-cysteinyl-[protein] = a thymidine in DNA + S-methyl-L-cysteinyl-[protein]</text>
        <dbReference type="Rhea" id="RHEA:53428"/>
        <dbReference type="Rhea" id="RHEA-COMP:10131"/>
        <dbReference type="Rhea" id="RHEA-COMP:10132"/>
        <dbReference type="Rhea" id="RHEA-COMP:13555"/>
        <dbReference type="Rhea" id="RHEA-COMP:13556"/>
        <dbReference type="ChEBI" id="CHEBI:29950"/>
        <dbReference type="ChEBI" id="CHEBI:82612"/>
        <dbReference type="ChEBI" id="CHEBI:137386"/>
        <dbReference type="ChEBI" id="CHEBI:137387"/>
        <dbReference type="EC" id="2.1.1.63"/>
    </reaction>
</comment>
<dbReference type="InterPro" id="IPR023546">
    <property type="entry name" value="MGMT"/>
</dbReference>
<keyword evidence="3 8" id="KW-0489">Methyltransferase</keyword>
<sequence length="166" mass="18975">MKYIWYMELKAPFQKMAIAEDGRGITDVCFCLDQEKKLENTIRQKTPLLEQAMEQLKEYFAGERKEFDLPLSLHGTKFQIEDWKALQTIPYGETRSYQQIAEQLGNPKACRAVGMANHRNPIAVIIPCHRVIGKNGSLTGYAEGVEIKQALLELEHQHIQSHSSSK</sequence>
<evidence type="ECO:0000313" key="11">
    <source>
        <dbReference type="EMBL" id="MBC5787919.1"/>
    </source>
</evidence>
<evidence type="ECO:0000256" key="4">
    <source>
        <dbReference type="ARBA" id="ARBA00022679"/>
    </source>
</evidence>
<keyword evidence="5 8" id="KW-0227">DNA damage</keyword>
<feature type="domain" description="Methylguanine DNA methyltransferase ribonuclease-like" evidence="10">
    <location>
        <begin position="9"/>
        <end position="73"/>
    </location>
</feature>
<evidence type="ECO:0000256" key="3">
    <source>
        <dbReference type="ARBA" id="ARBA00022603"/>
    </source>
</evidence>
<comment type="similarity">
    <text evidence="8">Belongs to the MGMT family.</text>
</comment>
<evidence type="ECO:0000259" key="10">
    <source>
        <dbReference type="Pfam" id="PF02870"/>
    </source>
</evidence>
<dbReference type="InterPro" id="IPR008332">
    <property type="entry name" value="MethylG_MeTrfase_N"/>
</dbReference>
<comment type="function">
    <text evidence="8">Involved in the cellular defense against the biological effects of O6-methylguanine (O6-MeG) and O4-methylthymine (O4-MeT) in DNA. Repairs the methylated nucleobase in DNA by stoichiometrically transferring the methyl group to a cysteine residue in the enzyme. This is a suicide reaction: the enzyme is irreversibly inactivated.</text>
</comment>